<name>A0A1R0ZGZ2_9BACL</name>
<dbReference type="Gene3D" id="3.40.50.200">
    <property type="entry name" value="Peptidase S8/S53 domain"/>
    <property type="match status" value="1"/>
</dbReference>
<evidence type="ECO:0000256" key="2">
    <source>
        <dbReference type="ARBA" id="ARBA00011073"/>
    </source>
</evidence>
<evidence type="ECO:0000256" key="1">
    <source>
        <dbReference type="ARBA" id="ARBA00004613"/>
    </source>
</evidence>
<dbReference type="CDD" id="cd07484">
    <property type="entry name" value="Peptidases_S8_Thermitase_like"/>
    <property type="match status" value="1"/>
</dbReference>
<evidence type="ECO:0000256" key="4">
    <source>
        <dbReference type="ARBA" id="ARBA00022670"/>
    </source>
</evidence>
<evidence type="ECO:0000256" key="8">
    <source>
        <dbReference type="RuleBase" id="RU003355"/>
    </source>
</evidence>
<feature type="active site" description="Charge relay system" evidence="7">
    <location>
        <position position="558"/>
    </location>
</feature>
<organism evidence="12 13">
    <name type="scientific">Paenibacillus odorifer</name>
    <dbReference type="NCBI Taxonomy" id="189426"/>
    <lineage>
        <taxon>Bacteria</taxon>
        <taxon>Bacillati</taxon>
        <taxon>Bacillota</taxon>
        <taxon>Bacilli</taxon>
        <taxon>Bacillales</taxon>
        <taxon>Paenibacillaceae</taxon>
        <taxon>Paenibacillus</taxon>
    </lineage>
</organism>
<evidence type="ECO:0000256" key="6">
    <source>
        <dbReference type="ARBA" id="ARBA00022825"/>
    </source>
</evidence>
<evidence type="ECO:0000313" key="13">
    <source>
        <dbReference type="Proteomes" id="UP000187425"/>
    </source>
</evidence>
<evidence type="ECO:0000256" key="9">
    <source>
        <dbReference type="SAM" id="MobiDB-lite"/>
    </source>
</evidence>
<evidence type="ECO:0000256" key="5">
    <source>
        <dbReference type="ARBA" id="ARBA00022801"/>
    </source>
</evidence>
<evidence type="ECO:0000259" key="11">
    <source>
        <dbReference type="Pfam" id="PF00082"/>
    </source>
</evidence>
<evidence type="ECO:0000256" key="7">
    <source>
        <dbReference type="PROSITE-ProRule" id="PRU01240"/>
    </source>
</evidence>
<dbReference type="EMBL" id="MPTW01000006">
    <property type="protein sequence ID" value="OME69941.1"/>
    <property type="molecule type" value="Genomic_DNA"/>
</dbReference>
<dbReference type="InterPro" id="IPR034084">
    <property type="entry name" value="Thermitase-like_dom"/>
</dbReference>
<evidence type="ECO:0000256" key="3">
    <source>
        <dbReference type="ARBA" id="ARBA00022525"/>
    </source>
</evidence>
<keyword evidence="3" id="KW-0964">Secreted</keyword>
<keyword evidence="6 7" id="KW-0720">Serine protease</keyword>
<dbReference type="PROSITE" id="PS00136">
    <property type="entry name" value="SUBTILASE_ASP"/>
    <property type="match status" value="1"/>
</dbReference>
<dbReference type="InterPro" id="IPR023827">
    <property type="entry name" value="Peptidase_S8_Asp-AS"/>
</dbReference>
<dbReference type="PANTHER" id="PTHR43806:SF11">
    <property type="entry name" value="CEREVISIN-RELATED"/>
    <property type="match status" value="1"/>
</dbReference>
<dbReference type="RefSeq" id="WP_076284777.1">
    <property type="nucleotide sequence ID" value="NZ_MPTW01000006.1"/>
</dbReference>
<keyword evidence="5 7" id="KW-0378">Hydrolase</keyword>
<dbReference type="PROSITE" id="PS51892">
    <property type="entry name" value="SUBTILASE"/>
    <property type="match status" value="1"/>
</dbReference>
<dbReference type="Proteomes" id="UP000187425">
    <property type="component" value="Unassembled WGS sequence"/>
</dbReference>
<reference evidence="12 13" key="1">
    <citation type="submission" date="2016-11" db="EMBL/GenBank/DDBJ databases">
        <title>Paenibacillus species isolates.</title>
        <authorList>
            <person name="Beno S.M."/>
        </authorList>
    </citation>
    <scope>NUCLEOTIDE SEQUENCE [LARGE SCALE GENOMIC DNA]</scope>
    <source>
        <strain evidence="12 13">FSL H7-0443</strain>
    </source>
</reference>
<dbReference type="PRINTS" id="PR00723">
    <property type="entry name" value="SUBTILISIN"/>
</dbReference>
<dbReference type="InterPro" id="IPR000209">
    <property type="entry name" value="Peptidase_S8/S53_dom"/>
</dbReference>
<sequence length="646" mass="71143">MSRKNLTVAGLVTAAFTAVLLTFALRPATNGTTTREVANVAVPNPAPTSALHSAPNPSQEKSLKKSSLSQDVDATDHLNRVDVSRHLTKLLSETDGMTSLHDKSVYAKRLQQNHGFITMLMWIDFRKHKTETFKSSSFPQGTEQENQQLHKYLKTAKSAIHGHQSYESPTFTIGKEKYYFIAQRNKEKNVGIIALINQKVLGRVADHQLKNLRLIPYPKEGKYRVESVHTDNLKDITVKTGHDNENASHFYENEIVVRFRNNSPTPGQLQTITADINGKKPRKLGYAYIFRSEKMTYYELKDYFTNKWHPEYTEPHYMYLTNDTISKNAEGTVTPNDMLFSTYQWNLPAIETELGWNLSKGSKEVIVAVVDTGVQINHPDLKGKLLTGYNAITNGSTPEDDVGHGTHVSGIIGALVNNGEGVAGISWYNKILPVKALDNSGAGTTYSVAEGIIWAADNGAKVINLSLGNYADSQFLHDAIKYAYDRDIVLVSAAGNDNTERPGFPAAYPEVIAVAATNASGEKASFSNYGDYIDVAAPGESIASTYPDSQYAALSGTSMASPHVAALAGLVRSLNPNLTNTEVMDLMTKNAVDLGTPGHDKYFGWGQVDIYKTLQAASGNQVPLQLWPQHVQKQMNQLKQRLSNSK</sequence>
<evidence type="ECO:0000313" key="12">
    <source>
        <dbReference type="EMBL" id="OME69941.1"/>
    </source>
</evidence>
<evidence type="ECO:0000256" key="10">
    <source>
        <dbReference type="SAM" id="SignalP"/>
    </source>
</evidence>
<proteinExistence type="inferred from homology"/>
<dbReference type="AlphaFoldDB" id="A0A1R0ZGZ2"/>
<dbReference type="Pfam" id="PF00082">
    <property type="entry name" value="Peptidase_S8"/>
    <property type="match status" value="1"/>
</dbReference>
<comment type="caution">
    <text evidence="12">The sequence shown here is derived from an EMBL/GenBank/DDBJ whole genome shotgun (WGS) entry which is preliminary data.</text>
</comment>
<comment type="subcellular location">
    <subcellularLocation>
        <location evidence="1">Secreted</location>
    </subcellularLocation>
</comment>
<dbReference type="InterPro" id="IPR050131">
    <property type="entry name" value="Peptidase_S8_subtilisin-like"/>
</dbReference>
<keyword evidence="10" id="KW-0732">Signal</keyword>
<dbReference type="InterPro" id="IPR022398">
    <property type="entry name" value="Peptidase_S8_His-AS"/>
</dbReference>
<accession>A0A1R0ZGZ2</accession>
<feature type="active site" description="Charge relay system" evidence="7">
    <location>
        <position position="371"/>
    </location>
</feature>
<feature type="active site" description="Charge relay system" evidence="7">
    <location>
        <position position="404"/>
    </location>
</feature>
<dbReference type="PANTHER" id="PTHR43806">
    <property type="entry name" value="PEPTIDASE S8"/>
    <property type="match status" value="1"/>
</dbReference>
<feature type="signal peptide" evidence="10">
    <location>
        <begin position="1"/>
        <end position="24"/>
    </location>
</feature>
<protein>
    <submittedName>
        <fullName evidence="12">Peptidase S8</fullName>
    </submittedName>
</protein>
<feature type="region of interest" description="Disordered" evidence="9">
    <location>
        <begin position="43"/>
        <end position="71"/>
    </location>
</feature>
<dbReference type="SUPFAM" id="SSF52743">
    <property type="entry name" value="Subtilisin-like"/>
    <property type="match status" value="1"/>
</dbReference>
<dbReference type="PROSITE" id="PS00138">
    <property type="entry name" value="SUBTILASE_SER"/>
    <property type="match status" value="1"/>
</dbReference>
<feature type="chain" id="PRO_5012503392" evidence="10">
    <location>
        <begin position="25"/>
        <end position="646"/>
    </location>
</feature>
<keyword evidence="4 7" id="KW-0645">Protease</keyword>
<gene>
    <name evidence="12" type="ORF">BSK65_13580</name>
</gene>
<comment type="similarity">
    <text evidence="2 7 8">Belongs to the peptidase S8 family.</text>
</comment>
<dbReference type="GO" id="GO:0005576">
    <property type="term" value="C:extracellular region"/>
    <property type="evidence" value="ECO:0007669"/>
    <property type="project" value="UniProtKB-SubCell"/>
</dbReference>
<dbReference type="InterPro" id="IPR015500">
    <property type="entry name" value="Peptidase_S8_subtilisin-rel"/>
</dbReference>
<feature type="domain" description="Peptidase S8/S53" evidence="11">
    <location>
        <begin position="363"/>
        <end position="606"/>
    </location>
</feature>
<dbReference type="GO" id="GO:0006508">
    <property type="term" value="P:proteolysis"/>
    <property type="evidence" value="ECO:0007669"/>
    <property type="project" value="UniProtKB-KW"/>
</dbReference>
<dbReference type="OrthoDB" id="9798386at2"/>
<dbReference type="PROSITE" id="PS00137">
    <property type="entry name" value="SUBTILASE_HIS"/>
    <property type="match status" value="1"/>
</dbReference>
<dbReference type="GO" id="GO:0004252">
    <property type="term" value="F:serine-type endopeptidase activity"/>
    <property type="evidence" value="ECO:0007669"/>
    <property type="project" value="UniProtKB-UniRule"/>
</dbReference>
<dbReference type="InterPro" id="IPR036852">
    <property type="entry name" value="Peptidase_S8/S53_dom_sf"/>
</dbReference>
<dbReference type="InterPro" id="IPR023828">
    <property type="entry name" value="Peptidase_S8_Ser-AS"/>
</dbReference>